<gene>
    <name evidence="6" type="ORF">DRJ04_05045</name>
</gene>
<dbReference type="AlphaFoldDB" id="A0A662DB84"/>
<protein>
    <submittedName>
        <fullName evidence="6">Anaerobic ribonucleoside-triphosphate reductase activating protein</fullName>
    </submittedName>
</protein>
<evidence type="ECO:0000256" key="3">
    <source>
        <dbReference type="ARBA" id="ARBA00023004"/>
    </source>
</evidence>
<name>A0A662DB84_UNCAE</name>
<dbReference type="GO" id="GO:0046872">
    <property type="term" value="F:metal ion binding"/>
    <property type="evidence" value="ECO:0007669"/>
    <property type="project" value="UniProtKB-KW"/>
</dbReference>
<dbReference type="InterPro" id="IPR013785">
    <property type="entry name" value="Aldolase_TIM"/>
</dbReference>
<dbReference type="CDD" id="cd01335">
    <property type="entry name" value="Radical_SAM"/>
    <property type="match status" value="1"/>
</dbReference>
<comment type="caution">
    <text evidence="6">The sequence shown here is derived from an EMBL/GenBank/DDBJ whole genome shotgun (WGS) entry which is preliminary data.</text>
</comment>
<dbReference type="SFLD" id="SFLDS00029">
    <property type="entry name" value="Radical_SAM"/>
    <property type="match status" value="1"/>
</dbReference>
<dbReference type="SFLD" id="SFLDG01067">
    <property type="entry name" value="SPASM/twitch_domain_containing"/>
    <property type="match status" value="1"/>
</dbReference>
<dbReference type="InterPro" id="IPR007197">
    <property type="entry name" value="rSAM"/>
</dbReference>
<dbReference type="NCBIfam" id="TIGR02495">
    <property type="entry name" value="NrdG2"/>
    <property type="match status" value="1"/>
</dbReference>
<dbReference type="Pfam" id="PF04055">
    <property type="entry name" value="Radical_SAM"/>
    <property type="match status" value="1"/>
</dbReference>
<dbReference type="SFLD" id="SFLDG01094">
    <property type="entry name" value="Uncharacterised_Radical_SAM_Su"/>
    <property type="match status" value="1"/>
</dbReference>
<organism evidence="6 7">
    <name type="scientific">Aerophobetes bacterium</name>
    <dbReference type="NCBI Taxonomy" id="2030807"/>
    <lineage>
        <taxon>Bacteria</taxon>
        <taxon>Candidatus Aerophobota</taxon>
    </lineage>
</organism>
<evidence type="ECO:0000256" key="4">
    <source>
        <dbReference type="ARBA" id="ARBA00023014"/>
    </source>
</evidence>
<reference evidence="6 7" key="1">
    <citation type="submission" date="2018-06" db="EMBL/GenBank/DDBJ databases">
        <title>Extensive metabolic versatility and redundancy in microbially diverse, dynamic hydrothermal sediments.</title>
        <authorList>
            <person name="Dombrowski N."/>
            <person name="Teske A."/>
            <person name="Baker B.J."/>
        </authorList>
    </citation>
    <scope>NUCLEOTIDE SEQUENCE [LARGE SCALE GENOMIC DNA]</scope>
    <source>
        <strain evidence="6">B3_G15</strain>
    </source>
</reference>
<keyword evidence="1" id="KW-0949">S-adenosyl-L-methionine</keyword>
<proteinExistence type="predicted"/>
<dbReference type="InterPro" id="IPR050377">
    <property type="entry name" value="Radical_SAM_PqqE_MftC-like"/>
</dbReference>
<dbReference type="PROSITE" id="PS51918">
    <property type="entry name" value="RADICAL_SAM"/>
    <property type="match status" value="1"/>
</dbReference>
<dbReference type="InterPro" id="IPR012840">
    <property type="entry name" value="NrdG2"/>
</dbReference>
<evidence type="ECO:0000259" key="5">
    <source>
        <dbReference type="PROSITE" id="PS51918"/>
    </source>
</evidence>
<accession>A0A662DB84</accession>
<dbReference type="GO" id="GO:0051536">
    <property type="term" value="F:iron-sulfur cluster binding"/>
    <property type="evidence" value="ECO:0007669"/>
    <property type="project" value="UniProtKB-KW"/>
</dbReference>
<keyword evidence="2" id="KW-0479">Metal-binding</keyword>
<dbReference type="Gene3D" id="3.20.20.70">
    <property type="entry name" value="Aldolase class I"/>
    <property type="match status" value="1"/>
</dbReference>
<dbReference type="Proteomes" id="UP000280417">
    <property type="component" value="Unassembled WGS sequence"/>
</dbReference>
<dbReference type="SUPFAM" id="SSF102114">
    <property type="entry name" value="Radical SAM enzymes"/>
    <property type="match status" value="1"/>
</dbReference>
<keyword evidence="3" id="KW-0408">Iron</keyword>
<dbReference type="PANTHER" id="PTHR11228">
    <property type="entry name" value="RADICAL SAM DOMAIN PROTEIN"/>
    <property type="match status" value="1"/>
</dbReference>
<keyword evidence="4" id="KW-0411">Iron-sulfur</keyword>
<evidence type="ECO:0000256" key="1">
    <source>
        <dbReference type="ARBA" id="ARBA00022691"/>
    </source>
</evidence>
<dbReference type="EMBL" id="QMQA01000120">
    <property type="protein sequence ID" value="RLE13054.1"/>
    <property type="molecule type" value="Genomic_DNA"/>
</dbReference>
<dbReference type="InterPro" id="IPR058240">
    <property type="entry name" value="rSAM_sf"/>
</dbReference>
<evidence type="ECO:0000313" key="7">
    <source>
        <dbReference type="Proteomes" id="UP000280417"/>
    </source>
</evidence>
<dbReference type="GO" id="GO:0003824">
    <property type="term" value="F:catalytic activity"/>
    <property type="evidence" value="ECO:0007669"/>
    <property type="project" value="InterPro"/>
</dbReference>
<dbReference type="PANTHER" id="PTHR11228:SF27">
    <property type="entry name" value="GLYCYL-RADICAL ENZYME ACTIVATING ENZYME MJ1227-RELATED"/>
    <property type="match status" value="1"/>
</dbReference>
<evidence type="ECO:0000256" key="2">
    <source>
        <dbReference type="ARBA" id="ARBA00022723"/>
    </source>
</evidence>
<evidence type="ECO:0000313" key="6">
    <source>
        <dbReference type="EMBL" id="RLE13054.1"/>
    </source>
</evidence>
<feature type="domain" description="Radical SAM core" evidence="5">
    <location>
        <begin position="14"/>
        <end position="227"/>
    </location>
</feature>
<sequence length="232" mass="26855">MLEIKGFEKVSLIDYPGKMASVVFLPYCNFRCPYCQNPDLIERPEEIPTINENDVLQFLENNRKKWIDGVCITGGEPTLHKDLPGFIKKLNDLEISVKLDTNGTNPEMVKDLIEKKLVDYIAMDIKAPPERYEEVCRCRVDMNLINETIRIIMNSSIDYEFRTTCPKSLISKEDIEKIGIWLKGARAYYIQQFRPGITLDPSFRNEKAYTEEELKELAEIAKPYFCKVGVRA</sequence>